<feature type="non-terminal residue" evidence="1">
    <location>
        <position position="125"/>
    </location>
</feature>
<comment type="caution">
    <text evidence="1">The sequence shown here is derived from an EMBL/GenBank/DDBJ whole genome shotgun (WGS) entry which is preliminary data.</text>
</comment>
<name>A0ACC6MQ15_MYCPF</name>
<reference evidence="1 2" key="1">
    <citation type="journal article" date="2021" name="Chemosphere">
        <title>Bioballs carrying a syntrophic Rhodococcus and Mycolicibacterium consortium for simultaneous sorption and biodegradation of fuel oil in contaminated freshwater.</title>
        <authorList>
            <person name="Naloka K."/>
            <person name="Polrit D."/>
            <person name="Muangchinda C."/>
            <person name="Thoetkiattikul H."/>
            <person name="Pinyakong O."/>
        </authorList>
    </citation>
    <scope>NUCLEOTIDE SEQUENCE [LARGE SCALE GENOMIC DNA]</scope>
    <source>
        <strain evidence="1 2">J101</strain>
    </source>
</reference>
<dbReference type="Proteomes" id="UP001289645">
    <property type="component" value="Unassembled WGS sequence"/>
</dbReference>
<organism evidence="1 2">
    <name type="scientific">Mycolicibacterium parafortuitum</name>
    <name type="common">Mycobacterium parafortuitum</name>
    <dbReference type="NCBI Taxonomy" id="39692"/>
    <lineage>
        <taxon>Bacteria</taxon>
        <taxon>Bacillati</taxon>
        <taxon>Actinomycetota</taxon>
        <taxon>Actinomycetes</taxon>
        <taxon>Mycobacteriales</taxon>
        <taxon>Mycobacteriaceae</taxon>
        <taxon>Mycolicibacterium</taxon>
    </lineage>
</organism>
<evidence type="ECO:0000313" key="2">
    <source>
        <dbReference type="Proteomes" id="UP001289645"/>
    </source>
</evidence>
<evidence type="ECO:0000313" key="1">
    <source>
        <dbReference type="EMBL" id="MDZ5089100.1"/>
    </source>
</evidence>
<sequence length="125" mass="13756">MVDPSNLVLISVDDHTVEPPDMFAGRVPPRYADDAPRIVEEADGSVAWVYDGMKLPNIGLNAVAGRPNDEWGFEPSRFEDMRRGCYDIDARVEDMNASGVLASVCFPSFPTISGALFTFRGDRDT</sequence>
<keyword evidence="2" id="KW-1185">Reference proteome</keyword>
<gene>
    <name evidence="1" type="ORF">OHX15_27245</name>
</gene>
<dbReference type="EMBL" id="JAOXLN010000056">
    <property type="protein sequence ID" value="MDZ5089100.1"/>
    <property type="molecule type" value="Genomic_DNA"/>
</dbReference>
<accession>A0ACC6MQ15</accession>
<proteinExistence type="predicted"/>
<protein>
    <submittedName>
        <fullName evidence="1">Amidohydrolase</fullName>
    </submittedName>
</protein>